<dbReference type="InterPro" id="IPR050187">
    <property type="entry name" value="Lipid_Phosphate_FormReg"/>
</dbReference>
<evidence type="ECO:0000313" key="11">
    <source>
        <dbReference type="EMBL" id="EKU96144.1"/>
    </source>
</evidence>
<proteinExistence type="inferred from homology"/>
<dbReference type="PANTHER" id="PTHR12358">
    <property type="entry name" value="SPHINGOSINE KINASE"/>
    <property type="match status" value="1"/>
</dbReference>
<dbReference type="STRING" id="202789.GCA_001457435_00305"/>
<comment type="cofactor">
    <cofactor evidence="1">
        <name>Mg(2+)</name>
        <dbReference type="ChEBI" id="CHEBI:18420"/>
    </cofactor>
</comment>
<dbReference type="Pfam" id="PF00781">
    <property type="entry name" value="DAGK_cat"/>
    <property type="match status" value="1"/>
</dbReference>
<evidence type="ECO:0000256" key="2">
    <source>
        <dbReference type="ARBA" id="ARBA00005983"/>
    </source>
</evidence>
<dbReference type="InterPro" id="IPR045540">
    <property type="entry name" value="YegS/DAGK_C"/>
</dbReference>
<dbReference type="Gene3D" id="2.60.200.40">
    <property type="match status" value="1"/>
</dbReference>
<evidence type="ECO:0000313" key="12">
    <source>
        <dbReference type="Proteomes" id="UP000009888"/>
    </source>
</evidence>
<evidence type="ECO:0000259" key="10">
    <source>
        <dbReference type="PROSITE" id="PS50146"/>
    </source>
</evidence>
<dbReference type="InterPro" id="IPR017438">
    <property type="entry name" value="ATP-NAD_kinase_N"/>
</dbReference>
<organism evidence="11 12">
    <name type="scientific">Actinobaculum massiliense ACS-171-V-Col2</name>
    <dbReference type="NCBI Taxonomy" id="883066"/>
    <lineage>
        <taxon>Bacteria</taxon>
        <taxon>Bacillati</taxon>
        <taxon>Actinomycetota</taxon>
        <taxon>Actinomycetes</taxon>
        <taxon>Actinomycetales</taxon>
        <taxon>Actinomycetaceae</taxon>
        <taxon>Actinobaculum</taxon>
    </lineage>
</organism>
<sequence length="340" mass="35681">MNAQLSTTRIERIAFLYKIAANTGKAGIRLRRAIRAFKSRGITVVQSSTKTIEATRFIARRHVEAGDVDAIVVFGGDGFLHAVLQEVALTDMPVGIIPAGSGNDFARHLGVDSRIGRAVDELLAGNVARLDLGRATPAGDAVIGGGPGLGGEAGPVAPTSEATRAGEATPGQWFASVGCIGFDSRIVARTNTFSWPRGTGRYVLSLLLELPTFGPVFARISVDGEVVHEGQTTLCAVGNTAYYGGGFPICAGADPTDGLLDITVVGGVSRSYLGTRIYKLFTGSFSKLPEVGIFRGKSVRVEGAAGLISFGDGEAMYRAPYDIELVERAVSVIVPPRFAH</sequence>
<feature type="domain" description="DAGKc" evidence="10">
    <location>
        <begin position="8"/>
        <end position="139"/>
    </location>
</feature>
<keyword evidence="7" id="KW-0594">Phospholipid biosynthesis</keyword>
<evidence type="ECO:0000256" key="1">
    <source>
        <dbReference type="ARBA" id="ARBA00001946"/>
    </source>
</evidence>
<reference evidence="11 12" key="1">
    <citation type="submission" date="2012-09" db="EMBL/GenBank/DDBJ databases">
        <title>The Genome Sequence of Actinobaculum massiliae ACS-171-V-COL2.</title>
        <authorList>
            <consortium name="The Broad Institute Genome Sequencing Platform"/>
            <person name="Earl A."/>
            <person name="Ward D."/>
            <person name="Feldgarden M."/>
            <person name="Gevers D."/>
            <person name="Saerens B."/>
            <person name="Vaneechoutte M."/>
            <person name="Walker B."/>
            <person name="Young S.K."/>
            <person name="Zeng Q."/>
            <person name="Gargeya S."/>
            <person name="Fitzgerald M."/>
            <person name="Haas B."/>
            <person name="Abouelleil A."/>
            <person name="Alvarado L."/>
            <person name="Arachchi H.M."/>
            <person name="Berlin A."/>
            <person name="Chapman S.B."/>
            <person name="Goldberg J."/>
            <person name="Griggs A."/>
            <person name="Gujja S."/>
            <person name="Hansen M."/>
            <person name="Howarth C."/>
            <person name="Imamovic A."/>
            <person name="Larimer J."/>
            <person name="McCowen C."/>
            <person name="Montmayeur A."/>
            <person name="Murphy C."/>
            <person name="Neiman D."/>
            <person name="Pearson M."/>
            <person name="Priest M."/>
            <person name="Roberts A."/>
            <person name="Saif S."/>
            <person name="Shea T."/>
            <person name="Sisk P."/>
            <person name="Sykes S."/>
            <person name="Wortman J."/>
            <person name="Nusbaum C."/>
            <person name="Birren B."/>
        </authorList>
    </citation>
    <scope>NUCLEOTIDE SEQUENCE [LARGE SCALE GENOMIC DNA]</scope>
    <source>
        <strain evidence="12">ACS-171-V-Col2</strain>
    </source>
</reference>
<dbReference type="SMART" id="SM00046">
    <property type="entry name" value="DAGKc"/>
    <property type="match status" value="1"/>
</dbReference>
<dbReference type="Pfam" id="PF19279">
    <property type="entry name" value="YegS_C"/>
    <property type="match status" value="1"/>
</dbReference>
<dbReference type="GO" id="GO:0005886">
    <property type="term" value="C:plasma membrane"/>
    <property type="evidence" value="ECO:0007669"/>
    <property type="project" value="TreeGrafter"/>
</dbReference>
<evidence type="ECO:0000256" key="9">
    <source>
        <dbReference type="SAM" id="MobiDB-lite"/>
    </source>
</evidence>
<keyword evidence="7" id="KW-0444">Lipid biosynthesis</keyword>
<dbReference type="Proteomes" id="UP000009888">
    <property type="component" value="Unassembled WGS sequence"/>
</dbReference>
<dbReference type="GO" id="GO:0004143">
    <property type="term" value="F:ATP-dependent diacylglycerol kinase activity"/>
    <property type="evidence" value="ECO:0007669"/>
    <property type="project" value="TreeGrafter"/>
</dbReference>
<dbReference type="InterPro" id="IPR001206">
    <property type="entry name" value="Diacylglycerol_kinase_cat_dom"/>
</dbReference>
<comment type="caution">
    <text evidence="11">The sequence shown here is derived from an EMBL/GenBank/DDBJ whole genome shotgun (WGS) entry which is preliminary data.</text>
</comment>
<keyword evidence="5" id="KW-0418">Kinase</keyword>
<dbReference type="GO" id="GO:0005524">
    <property type="term" value="F:ATP binding"/>
    <property type="evidence" value="ECO:0007669"/>
    <property type="project" value="UniProtKB-KW"/>
</dbReference>
<evidence type="ECO:0000256" key="7">
    <source>
        <dbReference type="ARBA" id="ARBA00023209"/>
    </source>
</evidence>
<keyword evidence="3" id="KW-0808">Transferase</keyword>
<dbReference type="InterPro" id="IPR016064">
    <property type="entry name" value="NAD/diacylglycerol_kinase_sf"/>
</dbReference>
<evidence type="ECO:0000256" key="8">
    <source>
        <dbReference type="ARBA" id="ARBA00023264"/>
    </source>
</evidence>
<accession>K9EFW8</accession>
<keyword evidence="8" id="KW-1208">Phospholipid metabolism</keyword>
<evidence type="ECO:0000256" key="6">
    <source>
        <dbReference type="ARBA" id="ARBA00022840"/>
    </source>
</evidence>
<protein>
    <recommendedName>
        <fullName evidence="10">DAGKc domain-containing protein</fullName>
    </recommendedName>
</protein>
<dbReference type="PATRIC" id="fig|883066.3.peg.235"/>
<dbReference type="eggNOG" id="COG1597">
    <property type="taxonomic scope" value="Bacteria"/>
</dbReference>
<evidence type="ECO:0000256" key="3">
    <source>
        <dbReference type="ARBA" id="ARBA00022679"/>
    </source>
</evidence>
<dbReference type="PROSITE" id="PS50146">
    <property type="entry name" value="DAGK"/>
    <property type="match status" value="1"/>
</dbReference>
<evidence type="ECO:0000256" key="4">
    <source>
        <dbReference type="ARBA" id="ARBA00022741"/>
    </source>
</evidence>
<keyword evidence="12" id="KW-1185">Reference proteome</keyword>
<evidence type="ECO:0000256" key="5">
    <source>
        <dbReference type="ARBA" id="ARBA00022777"/>
    </source>
</evidence>
<dbReference type="EMBL" id="AGWL01000001">
    <property type="protein sequence ID" value="EKU96144.1"/>
    <property type="molecule type" value="Genomic_DNA"/>
</dbReference>
<gene>
    <name evidence="11" type="ORF">HMPREF9233_00232</name>
</gene>
<dbReference type="Gene3D" id="3.40.50.10330">
    <property type="entry name" value="Probable inorganic polyphosphate/atp-NAD kinase, domain 1"/>
    <property type="match status" value="1"/>
</dbReference>
<dbReference type="RefSeq" id="WP_007000450.1">
    <property type="nucleotide sequence ID" value="NZ_JH992955.1"/>
</dbReference>
<keyword evidence="4" id="KW-0547">Nucleotide-binding</keyword>
<dbReference type="HOGENOM" id="CLU_045532_0_1_11"/>
<comment type="similarity">
    <text evidence="2">Belongs to the diacylglycerol/lipid kinase family.</text>
</comment>
<keyword evidence="6" id="KW-0067">ATP-binding</keyword>
<name>K9EFW8_9ACTO</name>
<dbReference type="PANTHER" id="PTHR12358:SF106">
    <property type="entry name" value="LIPID KINASE YEGS"/>
    <property type="match status" value="1"/>
</dbReference>
<keyword evidence="7" id="KW-0443">Lipid metabolism</keyword>
<dbReference type="SUPFAM" id="SSF111331">
    <property type="entry name" value="NAD kinase/diacylglycerol kinase-like"/>
    <property type="match status" value="1"/>
</dbReference>
<feature type="region of interest" description="Disordered" evidence="9">
    <location>
        <begin position="147"/>
        <end position="167"/>
    </location>
</feature>
<dbReference type="GO" id="GO:0008654">
    <property type="term" value="P:phospholipid biosynthetic process"/>
    <property type="evidence" value="ECO:0007669"/>
    <property type="project" value="UniProtKB-KW"/>
</dbReference>
<dbReference type="AlphaFoldDB" id="K9EFW8"/>